<keyword evidence="9" id="KW-0862">Zinc</keyword>
<comment type="catalytic activity">
    <reaction evidence="1">
        <text>Hydrolysis of DNA containing ring-opened 7-methylguanine residues, releasing 2,6-diamino-4-hydroxy-5-(N-methyl)formamidopyrimidine.</text>
        <dbReference type="EC" id="3.2.2.23"/>
    </reaction>
</comment>
<dbReference type="GO" id="GO:0140078">
    <property type="term" value="F:class I DNA-(apurinic or apyrimidinic site) endonuclease activity"/>
    <property type="evidence" value="ECO:0007669"/>
    <property type="project" value="UniProtKB-EC"/>
</dbReference>
<keyword evidence="12" id="KW-0456">Lyase</keyword>
<keyword evidence="10" id="KW-0238">DNA-binding</keyword>
<dbReference type="GO" id="GO:0034039">
    <property type="term" value="F:8-oxo-7,8-dihydroguanine DNA N-glycosylase activity"/>
    <property type="evidence" value="ECO:0007669"/>
    <property type="project" value="TreeGrafter"/>
</dbReference>
<dbReference type="SUPFAM" id="SSF81624">
    <property type="entry name" value="N-terminal domain of MutM-like DNA repair proteins"/>
    <property type="match status" value="1"/>
</dbReference>
<dbReference type="GO" id="GO:0006284">
    <property type="term" value="P:base-excision repair"/>
    <property type="evidence" value="ECO:0007669"/>
    <property type="project" value="InterPro"/>
</dbReference>
<evidence type="ECO:0000256" key="5">
    <source>
        <dbReference type="ARBA" id="ARBA00022723"/>
    </source>
</evidence>
<dbReference type="SMART" id="SM00898">
    <property type="entry name" value="Fapy_DNA_glyco"/>
    <property type="match status" value="1"/>
</dbReference>
<evidence type="ECO:0000256" key="6">
    <source>
        <dbReference type="ARBA" id="ARBA00022763"/>
    </source>
</evidence>
<dbReference type="Pfam" id="PF01149">
    <property type="entry name" value="Fapy_DNA_glyco"/>
    <property type="match status" value="1"/>
</dbReference>
<dbReference type="InterPro" id="IPR020629">
    <property type="entry name" value="FPG_Glyclase"/>
</dbReference>
<evidence type="ECO:0000256" key="15">
    <source>
        <dbReference type="ARBA" id="ARBA00044632"/>
    </source>
</evidence>
<dbReference type="PROSITE" id="PS51068">
    <property type="entry name" value="FPG_CAT"/>
    <property type="match status" value="1"/>
</dbReference>
<evidence type="ECO:0000256" key="7">
    <source>
        <dbReference type="ARBA" id="ARBA00022771"/>
    </source>
</evidence>
<evidence type="ECO:0000256" key="3">
    <source>
        <dbReference type="ARBA" id="ARBA00009409"/>
    </source>
</evidence>
<reference evidence="19 20" key="1">
    <citation type="journal article" date="2016" name="Nat. Commun.">
        <title>Thousands of microbial genomes shed light on interconnected biogeochemical processes in an aquifer system.</title>
        <authorList>
            <person name="Anantharaman K."/>
            <person name="Brown C.T."/>
            <person name="Hug L.A."/>
            <person name="Sharon I."/>
            <person name="Castelle C.J."/>
            <person name="Probst A.J."/>
            <person name="Thomas B.C."/>
            <person name="Singh A."/>
            <person name="Wilkins M.J."/>
            <person name="Karaoz U."/>
            <person name="Brodie E.L."/>
            <person name="Williams K.H."/>
            <person name="Hubbard S.S."/>
            <person name="Banfield J.F."/>
        </authorList>
    </citation>
    <scope>NUCLEOTIDE SEQUENCE [LARGE SCALE GENOMIC DNA]</scope>
</reference>
<evidence type="ECO:0000259" key="18">
    <source>
        <dbReference type="PROSITE" id="PS51068"/>
    </source>
</evidence>
<dbReference type="EMBL" id="MHLW01000030">
    <property type="protein sequence ID" value="OGZ17627.1"/>
    <property type="molecule type" value="Genomic_DNA"/>
</dbReference>
<evidence type="ECO:0000256" key="10">
    <source>
        <dbReference type="ARBA" id="ARBA00023125"/>
    </source>
</evidence>
<dbReference type="InterPro" id="IPR000214">
    <property type="entry name" value="Znf_DNA_glyclase/AP_lyase"/>
</dbReference>
<comment type="similarity">
    <text evidence="3">Belongs to the FPG family.</text>
</comment>
<dbReference type="InterPro" id="IPR015887">
    <property type="entry name" value="DNA_glyclase_Znf_dom_DNA_BS"/>
</dbReference>
<evidence type="ECO:0000313" key="19">
    <source>
        <dbReference type="EMBL" id="OGZ17627.1"/>
    </source>
</evidence>
<evidence type="ECO:0000313" key="20">
    <source>
        <dbReference type="Proteomes" id="UP000178893"/>
    </source>
</evidence>
<dbReference type="Gene3D" id="1.10.8.50">
    <property type="match status" value="1"/>
</dbReference>
<evidence type="ECO:0000256" key="14">
    <source>
        <dbReference type="ARBA" id="ARBA00023295"/>
    </source>
</evidence>
<feature type="domain" description="FPG-type" evidence="17">
    <location>
        <begin position="264"/>
        <end position="298"/>
    </location>
</feature>
<dbReference type="InterPro" id="IPR010979">
    <property type="entry name" value="Ribosomal_uS13-like_H2TH"/>
</dbReference>
<keyword evidence="14" id="KW-0326">Glycosidase</keyword>
<dbReference type="PANTHER" id="PTHR22993:SF9">
    <property type="entry name" value="FORMAMIDOPYRIMIDINE-DNA GLYCOSYLASE"/>
    <property type="match status" value="1"/>
</dbReference>
<dbReference type="SMART" id="SM01232">
    <property type="entry name" value="H2TH"/>
    <property type="match status" value="1"/>
</dbReference>
<evidence type="ECO:0000256" key="11">
    <source>
        <dbReference type="ARBA" id="ARBA00023204"/>
    </source>
</evidence>
<dbReference type="InterPro" id="IPR012319">
    <property type="entry name" value="FPG_cat"/>
</dbReference>
<feature type="domain" description="Formamidopyrimidine-DNA glycosylase catalytic" evidence="18">
    <location>
        <begin position="2"/>
        <end position="139"/>
    </location>
</feature>
<dbReference type="GO" id="GO:0003684">
    <property type="term" value="F:damaged DNA binding"/>
    <property type="evidence" value="ECO:0007669"/>
    <property type="project" value="InterPro"/>
</dbReference>
<keyword evidence="11" id="KW-0234">DNA repair</keyword>
<comment type="caution">
    <text evidence="19">The sequence shown here is derived from an EMBL/GenBank/DDBJ whole genome shotgun (WGS) entry which is preliminary data.</text>
</comment>
<dbReference type="NCBIfam" id="NF002211">
    <property type="entry name" value="PRK01103.1"/>
    <property type="match status" value="1"/>
</dbReference>
<dbReference type="AlphaFoldDB" id="A0A1G2DVN3"/>
<dbReference type="InterPro" id="IPR015886">
    <property type="entry name" value="H2TH_FPG"/>
</dbReference>
<sequence>MPELPEAETTVKGLQKVLNRIFVYVWTDSPKLIKKPGFNQFEKEIKNKKIKRIWRRGKNIIFELSDSYSLLVHQKLTGHLLVGNWEATLRGVPFGSRKIGNWEPLEKGALGERVNRYIHLMFRLDNGLMLALSDLRKFAKVELWKTEELLNSGEFRKLGPEPLDRSFTFEKFKNLLINKKAKIKQILMDQNIIAGIGNIYSDEILWRAKVHPFESGAELSEKKLRDIYKYIKPVLNQAIKLKGTSVSDYRDIKGEEGQFKKLIKVYQKENEKCSRCGTKIKRKKMGGRSAHFCPFCQKP</sequence>
<dbReference type="SUPFAM" id="SSF46946">
    <property type="entry name" value="S13-like H2TH domain"/>
    <property type="match status" value="1"/>
</dbReference>
<evidence type="ECO:0000256" key="2">
    <source>
        <dbReference type="ARBA" id="ARBA00001947"/>
    </source>
</evidence>
<evidence type="ECO:0000256" key="1">
    <source>
        <dbReference type="ARBA" id="ARBA00001668"/>
    </source>
</evidence>
<evidence type="ECO:0000256" key="13">
    <source>
        <dbReference type="ARBA" id="ARBA00023268"/>
    </source>
</evidence>
<dbReference type="Proteomes" id="UP000178893">
    <property type="component" value="Unassembled WGS sequence"/>
</dbReference>
<keyword evidence="8" id="KW-0378">Hydrolase</keyword>
<dbReference type="Pfam" id="PF06831">
    <property type="entry name" value="H2TH"/>
    <property type="match status" value="1"/>
</dbReference>
<evidence type="ECO:0000256" key="9">
    <source>
        <dbReference type="ARBA" id="ARBA00022833"/>
    </source>
</evidence>
<dbReference type="NCBIfam" id="TIGR00577">
    <property type="entry name" value="fpg"/>
    <property type="match status" value="1"/>
</dbReference>
<evidence type="ECO:0000259" key="17">
    <source>
        <dbReference type="PROSITE" id="PS51066"/>
    </source>
</evidence>
<keyword evidence="6" id="KW-0227">DNA damage</keyword>
<comment type="catalytic activity">
    <reaction evidence="15">
        <text>2'-deoxyribonucleotide-(2'-deoxyribose 5'-phosphate)-2'-deoxyribonucleotide-DNA = a 3'-end 2'-deoxyribonucleotide-(2,3-dehydro-2,3-deoxyribose 5'-phosphate)-DNA + a 5'-end 5'-phospho-2'-deoxyribonucleoside-DNA + H(+)</text>
        <dbReference type="Rhea" id="RHEA:66592"/>
        <dbReference type="Rhea" id="RHEA-COMP:13180"/>
        <dbReference type="Rhea" id="RHEA-COMP:16897"/>
        <dbReference type="Rhea" id="RHEA-COMP:17067"/>
        <dbReference type="ChEBI" id="CHEBI:15378"/>
        <dbReference type="ChEBI" id="CHEBI:136412"/>
        <dbReference type="ChEBI" id="CHEBI:157695"/>
        <dbReference type="ChEBI" id="CHEBI:167181"/>
        <dbReference type="EC" id="4.2.99.18"/>
    </reaction>
</comment>
<gene>
    <name evidence="19" type="ORF">A2V72_01490</name>
</gene>
<dbReference type="Pfam" id="PF06827">
    <property type="entry name" value="zf-FPG_IleRS"/>
    <property type="match status" value="1"/>
</dbReference>
<comment type="cofactor">
    <cofactor evidence="2">
        <name>Zn(2+)</name>
        <dbReference type="ChEBI" id="CHEBI:29105"/>
    </cofactor>
</comment>
<keyword evidence="13" id="KW-0511">Multifunctional enzyme</keyword>
<keyword evidence="7 16" id="KW-0863">Zinc-finger</keyword>
<dbReference type="InterPro" id="IPR010663">
    <property type="entry name" value="Znf_FPG/IleRS"/>
</dbReference>
<name>A0A1G2DVN3_9BACT</name>
<dbReference type="PROSITE" id="PS01242">
    <property type="entry name" value="ZF_FPG_1"/>
    <property type="match status" value="1"/>
</dbReference>
<evidence type="ECO:0000256" key="12">
    <source>
        <dbReference type="ARBA" id="ARBA00023239"/>
    </source>
</evidence>
<dbReference type="Gene3D" id="3.20.190.10">
    <property type="entry name" value="MutM-like, N-terminal"/>
    <property type="match status" value="1"/>
</dbReference>
<comment type="subunit">
    <text evidence="4">Monomer.</text>
</comment>
<protein>
    <submittedName>
        <fullName evidence="19">DNA-formamidopyrimidine glycosylase</fullName>
    </submittedName>
</protein>
<dbReference type="PROSITE" id="PS51066">
    <property type="entry name" value="ZF_FPG_2"/>
    <property type="match status" value="1"/>
</dbReference>
<dbReference type="FunFam" id="1.10.8.50:FF:000003">
    <property type="entry name" value="Formamidopyrimidine-DNA glycosylase"/>
    <property type="match status" value="1"/>
</dbReference>
<evidence type="ECO:0000256" key="8">
    <source>
        <dbReference type="ARBA" id="ARBA00022801"/>
    </source>
</evidence>
<accession>A0A1G2DVN3</accession>
<evidence type="ECO:0000256" key="4">
    <source>
        <dbReference type="ARBA" id="ARBA00011245"/>
    </source>
</evidence>
<dbReference type="GO" id="GO:0008270">
    <property type="term" value="F:zinc ion binding"/>
    <property type="evidence" value="ECO:0007669"/>
    <property type="project" value="UniProtKB-KW"/>
</dbReference>
<proteinExistence type="inferred from homology"/>
<organism evidence="19 20">
    <name type="scientific">Candidatus Nealsonbacteria bacterium RBG_13_37_56</name>
    <dbReference type="NCBI Taxonomy" id="1801661"/>
    <lineage>
        <taxon>Bacteria</taxon>
        <taxon>Candidatus Nealsoniibacteriota</taxon>
    </lineage>
</organism>
<dbReference type="InterPro" id="IPR035937">
    <property type="entry name" value="FPG_N"/>
</dbReference>
<dbReference type="PANTHER" id="PTHR22993">
    <property type="entry name" value="FORMAMIDOPYRIMIDINE-DNA GLYCOSYLASE"/>
    <property type="match status" value="1"/>
</dbReference>
<keyword evidence="5" id="KW-0479">Metal-binding</keyword>
<evidence type="ECO:0000256" key="16">
    <source>
        <dbReference type="PROSITE-ProRule" id="PRU00391"/>
    </source>
</evidence>
<dbReference type="SUPFAM" id="SSF57716">
    <property type="entry name" value="Glucocorticoid receptor-like (DNA-binding domain)"/>
    <property type="match status" value="1"/>
</dbReference>